<organism evidence="1 2">
    <name type="scientific">Ficus carica</name>
    <name type="common">Common fig</name>
    <dbReference type="NCBI Taxonomy" id="3494"/>
    <lineage>
        <taxon>Eukaryota</taxon>
        <taxon>Viridiplantae</taxon>
        <taxon>Streptophyta</taxon>
        <taxon>Embryophyta</taxon>
        <taxon>Tracheophyta</taxon>
        <taxon>Spermatophyta</taxon>
        <taxon>Magnoliopsida</taxon>
        <taxon>eudicotyledons</taxon>
        <taxon>Gunneridae</taxon>
        <taxon>Pentapetalae</taxon>
        <taxon>rosids</taxon>
        <taxon>fabids</taxon>
        <taxon>Rosales</taxon>
        <taxon>Moraceae</taxon>
        <taxon>Ficeae</taxon>
        <taxon>Ficus</taxon>
    </lineage>
</organism>
<protein>
    <submittedName>
        <fullName evidence="1">Uncharacterized protein</fullName>
    </submittedName>
</protein>
<sequence>MASTPVKEFSDGPPFRTIFCNQSQIRHRIVIETQRNSIWVVMNSRLGCNGIASLSRRNCDLHFDRDQPKI</sequence>
<proteinExistence type="predicted"/>
<name>A0AA87Z110_FICCA</name>
<keyword evidence="2" id="KW-1185">Reference proteome</keyword>
<evidence type="ECO:0000313" key="1">
    <source>
        <dbReference type="EMBL" id="GMN27442.1"/>
    </source>
</evidence>
<comment type="caution">
    <text evidence="1">The sequence shown here is derived from an EMBL/GenBank/DDBJ whole genome shotgun (WGS) entry which is preliminary data.</text>
</comment>
<accession>A0AA87Z110</accession>
<reference evidence="1" key="1">
    <citation type="submission" date="2023-07" db="EMBL/GenBank/DDBJ databases">
        <title>draft genome sequence of fig (Ficus carica).</title>
        <authorList>
            <person name="Takahashi T."/>
            <person name="Nishimura K."/>
        </authorList>
    </citation>
    <scope>NUCLEOTIDE SEQUENCE</scope>
</reference>
<dbReference type="EMBL" id="BTGU01000002">
    <property type="protein sequence ID" value="GMN27442.1"/>
    <property type="molecule type" value="Genomic_DNA"/>
</dbReference>
<dbReference type="AlphaFoldDB" id="A0AA87Z110"/>
<dbReference type="Proteomes" id="UP001187192">
    <property type="component" value="Unassembled WGS sequence"/>
</dbReference>
<gene>
    <name evidence="1" type="ORF">TIFTF001_001665</name>
</gene>
<evidence type="ECO:0000313" key="2">
    <source>
        <dbReference type="Proteomes" id="UP001187192"/>
    </source>
</evidence>